<dbReference type="PANTHER" id="PTHR35010">
    <property type="entry name" value="BLL4672 PROTEIN-RELATED"/>
    <property type="match status" value="1"/>
</dbReference>
<evidence type="ECO:0000259" key="1">
    <source>
        <dbReference type="PROSITE" id="PS50943"/>
    </source>
</evidence>
<dbReference type="InterPro" id="IPR001387">
    <property type="entry name" value="Cro/C1-type_HTH"/>
</dbReference>
<proteinExistence type="predicted"/>
<dbReference type="RefSeq" id="WP_013543354.1">
    <property type="nucleotide sequence ID" value="NC_014931.1"/>
</dbReference>
<dbReference type="InterPro" id="IPR041413">
    <property type="entry name" value="MLTR_LBD"/>
</dbReference>
<protein>
    <submittedName>
        <fullName evidence="2">Helix-turn-helix domain protein</fullName>
    </submittedName>
</protein>
<dbReference type="Proteomes" id="UP000008917">
    <property type="component" value="Chromosome"/>
</dbReference>
<gene>
    <name evidence="2" type="ordered locus">Varpa_4986</name>
</gene>
<dbReference type="SMART" id="SM00530">
    <property type="entry name" value="HTH_XRE"/>
    <property type="match status" value="1"/>
</dbReference>
<dbReference type="EMBL" id="CP002417">
    <property type="protein sequence ID" value="ADU39146.1"/>
    <property type="molecule type" value="Genomic_DNA"/>
</dbReference>
<evidence type="ECO:0000313" key="2">
    <source>
        <dbReference type="EMBL" id="ADU39146.1"/>
    </source>
</evidence>
<dbReference type="STRING" id="595537.Varpa_4986"/>
<reference evidence="3" key="1">
    <citation type="submission" date="2010-12" db="EMBL/GenBank/DDBJ databases">
        <title>Complete sequence of Variovorax paradoxus EPS.</title>
        <authorList>
            <consortium name="US DOE Joint Genome Institute"/>
            <person name="Lucas S."/>
            <person name="Copeland A."/>
            <person name="Lapidus A."/>
            <person name="Cheng J.-F."/>
            <person name="Goodwin L."/>
            <person name="Pitluck S."/>
            <person name="Teshima H."/>
            <person name="Detter J.C."/>
            <person name="Han C."/>
            <person name="Tapia R."/>
            <person name="Land M."/>
            <person name="Hauser L."/>
            <person name="Kyrpides N."/>
            <person name="Ivanova N."/>
            <person name="Ovchinnikova G."/>
            <person name="Orwin P."/>
            <person name="Han J.-I.G."/>
            <person name="Woyke T."/>
        </authorList>
    </citation>
    <scope>NUCLEOTIDE SEQUENCE [LARGE SCALE GENOMIC DNA]</scope>
    <source>
        <strain evidence="3">EPS</strain>
    </source>
</reference>
<dbReference type="HOGENOM" id="CLU_083309_0_0_4"/>
<dbReference type="SUPFAM" id="SSF47413">
    <property type="entry name" value="lambda repressor-like DNA-binding domains"/>
    <property type="match status" value="1"/>
</dbReference>
<dbReference type="PROSITE" id="PS50943">
    <property type="entry name" value="HTH_CROC1"/>
    <property type="match status" value="1"/>
</dbReference>
<reference evidence="2 3" key="2">
    <citation type="journal article" date="2013" name="Genome Announc.">
        <title>Genome of the Root-Associated Plant Growth-Promoting Bacterium Variovorax paradoxus Strain EPS.</title>
        <authorList>
            <person name="Han J.I."/>
            <person name="Spain J.C."/>
            <person name="Leadbetter J.R."/>
            <person name="Ovchinnikova G."/>
            <person name="Goodwin L.A."/>
            <person name="Han C.S."/>
            <person name="Woyke T."/>
            <person name="Davenport K.W."/>
            <person name="Orwin P.M."/>
        </authorList>
    </citation>
    <scope>NUCLEOTIDE SEQUENCE [LARGE SCALE GENOMIC DNA]</scope>
    <source>
        <strain evidence="2 3">EPS</strain>
    </source>
</reference>
<dbReference type="Pfam" id="PF17765">
    <property type="entry name" value="MLTR_LBD"/>
    <property type="match status" value="1"/>
</dbReference>
<dbReference type="CDD" id="cd00093">
    <property type="entry name" value="HTH_XRE"/>
    <property type="match status" value="1"/>
</dbReference>
<evidence type="ECO:0000313" key="3">
    <source>
        <dbReference type="Proteomes" id="UP000008917"/>
    </source>
</evidence>
<dbReference type="Gene3D" id="1.10.260.40">
    <property type="entry name" value="lambda repressor-like DNA-binding domains"/>
    <property type="match status" value="1"/>
</dbReference>
<dbReference type="OrthoDB" id="2959414at2"/>
<dbReference type="KEGG" id="vpe:Varpa_4986"/>
<name>E6V267_VARPE</name>
<feature type="domain" description="HTH cro/C1-type" evidence="1">
    <location>
        <begin position="7"/>
        <end position="61"/>
    </location>
</feature>
<organism evidence="2 3">
    <name type="scientific">Variovorax paradoxus (strain EPS)</name>
    <dbReference type="NCBI Taxonomy" id="595537"/>
    <lineage>
        <taxon>Bacteria</taxon>
        <taxon>Pseudomonadati</taxon>
        <taxon>Pseudomonadota</taxon>
        <taxon>Betaproteobacteria</taxon>
        <taxon>Burkholderiales</taxon>
        <taxon>Comamonadaceae</taxon>
        <taxon>Variovorax</taxon>
    </lineage>
</organism>
<sequence length="272" mass="30038">MTLPLLLRHTRTSSKMSQLELALRLEVSQRHVSFVETGRAAASREMLLAWMEAVDAPASIRNAALTMAGFTTVAAETASAWTAGPDATEPALQRMIQLHNPLPGIVFDPDWRALAVNRSGKWLCSMVMPAYCEVIDNVFEGMDMIHCLSHEDGLLSRARNATQVGAALLLQLQTESWIRPALCPRVERLAESLQRRYGKLPVPSGVLGIAAPSAEMCFDTPHGELNFSTFQSAFGMPHDINSSSLRIELWFPSDDRTRHVMNRGRAVVQSLD</sequence>
<dbReference type="PANTHER" id="PTHR35010:SF4">
    <property type="entry name" value="BLL5781 PROTEIN"/>
    <property type="match status" value="1"/>
</dbReference>
<dbReference type="InterPro" id="IPR010982">
    <property type="entry name" value="Lambda_DNA-bd_dom_sf"/>
</dbReference>
<dbReference type="GO" id="GO:0003677">
    <property type="term" value="F:DNA binding"/>
    <property type="evidence" value="ECO:0007669"/>
    <property type="project" value="InterPro"/>
</dbReference>
<dbReference type="Pfam" id="PF01381">
    <property type="entry name" value="HTH_3"/>
    <property type="match status" value="1"/>
</dbReference>
<dbReference type="AlphaFoldDB" id="E6V267"/>
<accession>E6V267</accession>
<dbReference type="eggNOG" id="COG2944">
    <property type="taxonomic scope" value="Bacteria"/>
</dbReference>